<organism evidence="3 4">
    <name type="scientific">Cercophora newfieldiana</name>
    <dbReference type="NCBI Taxonomy" id="92897"/>
    <lineage>
        <taxon>Eukaryota</taxon>
        <taxon>Fungi</taxon>
        <taxon>Dikarya</taxon>
        <taxon>Ascomycota</taxon>
        <taxon>Pezizomycotina</taxon>
        <taxon>Sordariomycetes</taxon>
        <taxon>Sordariomycetidae</taxon>
        <taxon>Sordariales</taxon>
        <taxon>Lasiosphaeriaceae</taxon>
        <taxon>Cercophora</taxon>
    </lineage>
</organism>
<dbReference type="Gene3D" id="3.20.20.70">
    <property type="entry name" value="Aldolase class I"/>
    <property type="match status" value="1"/>
</dbReference>
<dbReference type="InterPro" id="IPR001155">
    <property type="entry name" value="OxRdtase_FMN_N"/>
</dbReference>
<name>A0AA40CZJ2_9PEZI</name>
<dbReference type="Proteomes" id="UP001174936">
    <property type="component" value="Unassembled WGS sequence"/>
</dbReference>
<evidence type="ECO:0000256" key="1">
    <source>
        <dbReference type="SAM" id="MobiDB-lite"/>
    </source>
</evidence>
<dbReference type="InterPro" id="IPR044152">
    <property type="entry name" value="YqjM-like"/>
</dbReference>
<dbReference type="CDD" id="cd02932">
    <property type="entry name" value="OYE_YqiM_FMN"/>
    <property type="match status" value="1"/>
</dbReference>
<dbReference type="Pfam" id="PF00724">
    <property type="entry name" value="Oxidored_FMN"/>
    <property type="match status" value="1"/>
</dbReference>
<dbReference type="GO" id="GO:0050661">
    <property type="term" value="F:NADP binding"/>
    <property type="evidence" value="ECO:0007669"/>
    <property type="project" value="InterPro"/>
</dbReference>
<reference evidence="3" key="1">
    <citation type="submission" date="2023-06" db="EMBL/GenBank/DDBJ databases">
        <title>Genome-scale phylogeny and comparative genomics of the fungal order Sordariales.</title>
        <authorList>
            <consortium name="Lawrence Berkeley National Laboratory"/>
            <person name="Hensen N."/>
            <person name="Bonometti L."/>
            <person name="Westerberg I."/>
            <person name="Brannstrom I.O."/>
            <person name="Guillou S."/>
            <person name="Cros-Aarteil S."/>
            <person name="Calhoun S."/>
            <person name="Haridas S."/>
            <person name="Kuo A."/>
            <person name="Mondo S."/>
            <person name="Pangilinan J."/>
            <person name="Riley R."/>
            <person name="Labutti K."/>
            <person name="Andreopoulos B."/>
            <person name="Lipzen A."/>
            <person name="Chen C."/>
            <person name="Yanf M."/>
            <person name="Daum C."/>
            <person name="Ng V."/>
            <person name="Clum A."/>
            <person name="Steindorff A."/>
            <person name="Ohm R."/>
            <person name="Martin F."/>
            <person name="Silar P."/>
            <person name="Natvig D."/>
            <person name="Lalanne C."/>
            <person name="Gautier V."/>
            <person name="Ament-Velasquez S.L."/>
            <person name="Kruys A."/>
            <person name="Hutchinson M.I."/>
            <person name="Powell A.J."/>
            <person name="Barry K."/>
            <person name="Miller A.N."/>
            <person name="Grigoriev I.V."/>
            <person name="Debuchy R."/>
            <person name="Gladieux P."/>
            <person name="Thoren M.H."/>
            <person name="Johannesson H."/>
        </authorList>
    </citation>
    <scope>NUCLEOTIDE SEQUENCE</scope>
    <source>
        <strain evidence="3">SMH2532-1</strain>
    </source>
</reference>
<evidence type="ECO:0000313" key="4">
    <source>
        <dbReference type="Proteomes" id="UP001174936"/>
    </source>
</evidence>
<keyword evidence="4" id="KW-1185">Reference proteome</keyword>
<dbReference type="PANTHER" id="PTHR43303">
    <property type="entry name" value="NADPH DEHYDROGENASE C23G7.10C-RELATED"/>
    <property type="match status" value="1"/>
</dbReference>
<protein>
    <recommendedName>
        <fullName evidence="2">NADH:flavin oxidoreductase/NADH oxidase N-terminal domain-containing protein</fullName>
    </recommendedName>
</protein>
<dbReference type="GO" id="GO:0010181">
    <property type="term" value="F:FMN binding"/>
    <property type="evidence" value="ECO:0007669"/>
    <property type="project" value="InterPro"/>
</dbReference>
<dbReference type="PANTHER" id="PTHR43303:SF2">
    <property type="entry name" value="INDOLEAMINE 2,3-DIOXYGENASE PYRROLE 2,3-DIOXYGENASE (AFU_ORTHOLOGUE AFUA_5G01450"/>
    <property type="match status" value="1"/>
</dbReference>
<feature type="compositionally biased region" description="Polar residues" evidence="1">
    <location>
        <begin position="1"/>
        <end position="11"/>
    </location>
</feature>
<sequence>MSDTQPYFTPSQSPPAGTPLSTTTTTGSPLPTLFTPLTLRSLTLPNRFAVAPMCMYSSPQTGHLTDFHLTHYSAFALRGAPLTILEATAVLPNGRISPYDSGLWEDTQIAPLKRIVEFIHSQGQKVGVQLAHAGRKASILPGWDARWQRGVNEVAAVEDGGWPEEVWGPSEVPYSEVYVRPRPMTKAQIKEVVEGFREAARRAVEAGVDTVEVHGAHGYLISEFLSPVSNKRTDEYGGSFENRIRLLTEVVTAVREVIPETMPLLVRVSATEWMEHTGLPFWDVGQTIQLARLLPDLGVDLLDVSSGGNHPDQQIKMHSHYQIDIAAKVREALRAEGKSLLIGAVGMVTTADLAREVVQEEGVEVQLGVGLKAKADLVLVGRQFLREPEFVLRTAHELGVKVKWPVQYARAPFS</sequence>
<dbReference type="InterPro" id="IPR013785">
    <property type="entry name" value="Aldolase_TIM"/>
</dbReference>
<dbReference type="SUPFAM" id="SSF51395">
    <property type="entry name" value="FMN-linked oxidoreductases"/>
    <property type="match status" value="1"/>
</dbReference>
<gene>
    <name evidence="3" type="ORF">B0T16DRAFT_425632</name>
</gene>
<evidence type="ECO:0000313" key="3">
    <source>
        <dbReference type="EMBL" id="KAK0657395.1"/>
    </source>
</evidence>
<dbReference type="EMBL" id="JAULSV010000001">
    <property type="protein sequence ID" value="KAK0657395.1"/>
    <property type="molecule type" value="Genomic_DNA"/>
</dbReference>
<evidence type="ECO:0000259" key="2">
    <source>
        <dbReference type="Pfam" id="PF00724"/>
    </source>
</evidence>
<comment type="caution">
    <text evidence="3">The sequence shown here is derived from an EMBL/GenBank/DDBJ whole genome shotgun (WGS) entry which is preliminary data.</text>
</comment>
<proteinExistence type="predicted"/>
<feature type="compositionally biased region" description="Low complexity" evidence="1">
    <location>
        <begin position="18"/>
        <end position="29"/>
    </location>
</feature>
<feature type="region of interest" description="Disordered" evidence="1">
    <location>
        <begin position="1"/>
        <end position="29"/>
    </location>
</feature>
<feature type="domain" description="NADH:flavin oxidoreductase/NADH oxidase N-terminal" evidence="2">
    <location>
        <begin position="33"/>
        <end position="398"/>
    </location>
</feature>
<dbReference type="AlphaFoldDB" id="A0AA40CZJ2"/>
<dbReference type="GO" id="GO:0003959">
    <property type="term" value="F:NADPH dehydrogenase activity"/>
    <property type="evidence" value="ECO:0007669"/>
    <property type="project" value="InterPro"/>
</dbReference>
<accession>A0AA40CZJ2</accession>